<sequence length="115" mass="13675">MKDKESITITEKIVASENLMHKKQILRKYTEEIFKIDKAFFNLMDDIIVNEDQKGEIVEAMKEETKKLTTYNRNLLDHIDKRVNKIVQGLDEQVDEIKSQRMTITYENTHLPKYV</sequence>
<organism evidence="1 2">
    <name type="scientific">Virgibacillus pantothenticus</name>
    <dbReference type="NCBI Taxonomy" id="1473"/>
    <lineage>
        <taxon>Bacteria</taxon>
        <taxon>Bacillati</taxon>
        <taxon>Bacillota</taxon>
        <taxon>Bacilli</taxon>
        <taxon>Bacillales</taxon>
        <taxon>Bacillaceae</taxon>
        <taxon>Virgibacillus</taxon>
    </lineage>
</organism>
<dbReference type="AlphaFoldDB" id="A0A0L0QKH7"/>
<dbReference type="OrthoDB" id="2721364at2"/>
<dbReference type="RefSeq" id="WP_050351269.1">
    <property type="nucleotide sequence ID" value="NZ_CP073011.1"/>
</dbReference>
<protein>
    <submittedName>
        <fullName evidence="1">Uncharacterized protein</fullName>
    </submittedName>
</protein>
<reference evidence="2" key="1">
    <citation type="submission" date="2015-07" db="EMBL/GenBank/DDBJ databases">
        <title>Fjat-10053 dsm26.</title>
        <authorList>
            <person name="Liu B."/>
            <person name="Wang J."/>
            <person name="Zhu Y."/>
            <person name="Liu G."/>
            <person name="Chen Q."/>
            <person name="Chen Z."/>
            <person name="Lan J."/>
            <person name="Che J."/>
            <person name="Ge C."/>
            <person name="Shi H."/>
            <person name="Pan Z."/>
            <person name="Liu X."/>
        </authorList>
    </citation>
    <scope>NUCLEOTIDE SEQUENCE [LARGE SCALE GENOMIC DNA]</scope>
    <source>
        <strain evidence="2">DSM 26</strain>
    </source>
</reference>
<evidence type="ECO:0000313" key="1">
    <source>
        <dbReference type="EMBL" id="KNE18783.1"/>
    </source>
</evidence>
<proteinExistence type="predicted"/>
<accession>A0A0L0QKH7</accession>
<keyword evidence="2" id="KW-1185">Reference proteome</keyword>
<comment type="caution">
    <text evidence="1">The sequence shown here is derived from an EMBL/GenBank/DDBJ whole genome shotgun (WGS) entry which is preliminary data.</text>
</comment>
<dbReference type="PATRIC" id="fig|1473.5.peg.319"/>
<dbReference type="GeneID" id="66871742"/>
<evidence type="ECO:0000313" key="2">
    <source>
        <dbReference type="Proteomes" id="UP000036780"/>
    </source>
</evidence>
<gene>
    <name evidence="1" type="ORF">AFK71_09270</name>
</gene>
<name>A0A0L0QKH7_VIRPA</name>
<dbReference type="EMBL" id="LGTO01000007">
    <property type="protein sequence ID" value="KNE18783.1"/>
    <property type="molecule type" value="Genomic_DNA"/>
</dbReference>
<dbReference type="Proteomes" id="UP000036780">
    <property type="component" value="Unassembled WGS sequence"/>
</dbReference>